<accession>A0A9P8PS02</accession>
<comment type="caution">
    <text evidence="2">The sequence shown here is derived from an EMBL/GenBank/DDBJ whole genome shotgun (WGS) entry which is preliminary data.</text>
</comment>
<reference evidence="2" key="2">
    <citation type="submission" date="2021-01" db="EMBL/GenBank/DDBJ databases">
        <authorList>
            <person name="Schikora-Tamarit M.A."/>
        </authorList>
    </citation>
    <scope>NUCLEOTIDE SEQUENCE</scope>
    <source>
        <strain evidence="2">CBS2887</strain>
    </source>
</reference>
<dbReference type="Proteomes" id="UP000774326">
    <property type="component" value="Unassembled WGS sequence"/>
</dbReference>
<gene>
    <name evidence="2" type="ORF">WICPIJ_009060</name>
</gene>
<evidence type="ECO:0000313" key="3">
    <source>
        <dbReference type="Proteomes" id="UP000774326"/>
    </source>
</evidence>
<feature type="compositionally biased region" description="Polar residues" evidence="1">
    <location>
        <begin position="312"/>
        <end position="330"/>
    </location>
</feature>
<sequence length="354" mass="40277">MHSQNFSTLLPAPTLLGYVPEIETNPFDCLYEDLPKLHTDTQPVLSSDDDTINTDPDENKDFTEWELHVSPWSPSPLRPLKVEKDYYLLGNDRVVIFANTPDPEYFDDIGTDSLSPAPVEEANKTPTGNKDWVPMSCLKKARSFESRKHIAPRVRFSMPDSPSGNIKNKCSHKTFNPAWFLSNSDDASTILETSNSLRTTTAASESLYRPSKVQIGRRSNYDIRSKKESHYCLEIEVLRDQQQDLRGKYNKLRVMLTSFKEGQITKSSSDGKRSHSMLTNQQNQHLICQNAVIFGASLIPHSLETPYCQHSTTFSNRKNYPRTTHTNGRSRVNPKRFSHDSSINLRLLKLVKGL</sequence>
<name>A0A9P8PS02_WICPI</name>
<protein>
    <submittedName>
        <fullName evidence="2">Uncharacterized protein</fullName>
    </submittedName>
</protein>
<reference evidence="2" key="1">
    <citation type="journal article" date="2021" name="Open Biol.">
        <title>Shared evolutionary footprints suggest mitochondrial oxidative damage underlies multiple complex I losses in fungi.</title>
        <authorList>
            <person name="Schikora-Tamarit M.A."/>
            <person name="Marcet-Houben M."/>
            <person name="Nosek J."/>
            <person name="Gabaldon T."/>
        </authorList>
    </citation>
    <scope>NUCLEOTIDE SEQUENCE</scope>
    <source>
        <strain evidence="2">CBS2887</strain>
    </source>
</reference>
<proteinExistence type="predicted"/>
<evidence type="ECO:0000256" key="1">
    <source>
        <dbReference type="SAM" id="MobiDB-lite"/>
    </source>
</evidence>
<evidence type="ECO:0000313" key="2">
    <source>
        <dbReference type="EMBL" id="KAH3676515.1"/>
    </source>
</evidence>
<feature type="region of interest" description="Disordered" evidence="1">
    <location>
        <begin position="312"/>
        <end position="336"/>
    </location>
</feature>
<dbReference type="AlphaFoldDB" id="A0A9P8PS02"/>
<keyword evidence="3" id="KW-1185">Reference proteome</keyword>
<dbReference type="EMBL" id="JAEUBG010005232">
    <property type="protein sequence ID" value="KAH3676515.1"/>
    <property type="molecule type" value="Genomic_DNA"/>
</dbReference>
<organism evidence="2 3">
    <name type="scientific">Wickerhamomyces pijperi</name>
    <name type="common">Yeast</name>
    <name type="synonym">Pichia pijperi</name>
    <dbReference type="NCBI Taxonomy" id="599730"/>
    <lineage>
        <taxon>Eukaryota</taxon>
        <taxon>Fungi</taxon>
        <taxon>Dikarya</taxon>
        <taxon>Ascomycota</taxon>
        <taxon>Saccharomycotina</taxon>
        <taxon>Saccharomycetes</taxon>
        <taxon>Phaffomycetales</taxon>
        <taxon>Wickerhamomycetaceae</taxon>
        <taxon>Wickerhamomyces</taxon>
    </lineage>
</organism>